<evidence type="ECO:0000313" key="4">
    <source>
        <dbReference type="Proteomes" id="UP000481153"/>
    </source>
</evidence>
<dbReference type="Gene3D" id="3.30.230.30">
    <property type="entry name" value="Impact, N-terminal domain"/>
    <property type="match status" value="1"/>
</dbReference>
<sequence length="420" mass="47097">MLPRQVGYCSFMTKLVCAERSDDKPPRVAFGPPLKLHLNVFQGFVLPVFSSEAVPDLVARLQAHPRLRLSTHLPYAYRIIGPSPERQQQDDSQEKELVTTESSHDGNILGAGDKLLQVLRRWEVCNAVVVVSRADRSLTGRLIVAQIYQLVVESAKLALEQFAVESLHPSEAAKLALHELGRSKESNEKEPHLTVQEMTYVGKQTRMVAGVVQGTKQGRINHFNQENTKDSMENQGNRARSLEPIGVSKEEFASLKALRMPPKELHMVLVCIAVLLNEKDISWLGCREMLHHPSFCTRVLHLDPTKLTKKQASRVRTILQEPQFVPELVRRVSAVGATLLTWVMQVMDMYDSTQLGFELQGPAIDIENDTVPPSSNNTAADPWVIERPEPHPPPVKHELIPTDLFEAPKVPVIQDLGRML</sequence>
<evidence type="ECO:0000256" key="1">
    <source>
        <dbReference type="SAM" id="MobiDB-lite"/>
    </source>
</evidence>
<dbReference type="Gene3D" id="1.20.920.60">
    <property type="match status" value="1"/>
</dbReference>
<dbReference type="InterPro" id="IPR036956">
    <property type="entry name" value="Impact_N_sf"/>
</dbReference>
<dbReference type="Pfam" id="PF01205">
    <property type="entry name" value="Impact_N"/>
    <property type="match status" value="1"/>
</dbReference>
<dbReference type="SUPFAM" id="SSF54211">
    <property type="entry name" value="Ribosomal protein S5 domain 2-like"/>
    <property type="match status" value="1"/>
</dbReference>
<dbReference type="InterPro" id="IPR020568">
    <property type="entry name" value="Ribosomal_Su5_D2-typ_SF"/>
</dbReference>
<comment type="caution">
    <text evidence="3">The sequence shown here is derived from an EMBL/GenBank/DDBJ whole genome shotgun (WGS) entry which is preliminary data.</text>
</comment>
<dbReference type="InterPro" id="IPR001498">
    <property type="entry name" value="Impact_N"/>
</dbReference>
<evidence type="ECO:0000313" key="3">
    <source>
        <dbReference type="EMBL" id="KAF0733369.1"/>
    </source>
</evidence>
<protein>
    <recommendedName>
        <fullName evidence="2">Impact N-terminal domain-containing protein</fullName>
    </recommendedName>
</protein>
<dbReference type="AlphaFoldDB" id="A0A6G0X0F6"/>
<reference evidence="3 4" key="1">
    <citation type="submission" date="2019-07" db="EMBL/GenBank/DDBJ databases">
        <title>Genomics analysis of Aphanomyces spp. identifies a new class of oomycete effector associated with host adaptation.</title>
        <authorList>
            <person name="Gaulin E."/>
        </authorList>
    </citation>
    <scope>NUCLEOTIDE SEQUENCE [LARGE SCALE GENOMIC DNA]</scope>
    <source>
        <strain evidence="3 4">ATCC 201684</strain>
    </source>
</reference>
<feature type="region of interest" description="Disordered" evidence="1">
    <location>
        <begin position="83"/>
        <end position="105"/>
    </location>
</feature>
<proteinExistence type="predicted"/>
<dbReference type="VEuPathDB" id="FungiDB:AeMF1_009100"/>
<dbReference type="EMBL" id="VJMJ01000122">
    <property type="protein sequence ID" value="KAF0733369.1"/>
    <property type="molecule type" value="Genomic_DNA"/>
</dbReference>
<accession>A0A6G0X0F6</accession>
<evidence type="ECO:0000259" key="2">
    <source>
        <dbReference type="Pfam" id="PF01205"/>
    </source>
</evidence>
<feature type="compositionally biased region" description="Basic and acidic residues" evidence="1">
    <location>
        <begin position="87"/>
        <end position="104"/>
    </location>
</feature>
<organism evidence="3 4">
    <name type="scientific">Aphanomyces euteiches</name>
    <dbReference type="NCBI Taxonomy" id="100861"/>
    <lineage>
        <taxon>Eukaryota</taxon>
        <taxon>Sar</taxon>
        <taxon>Stramenopiles</taxon>
        <taxon>Oomycota</taxon>
        <taxon>Saprolegniomycetes</taxon>
        <taxon>Saprolegniales</taxon>
        <taxon>Verrucalvaceae</taxon>
        <taxon>Aphanomyces</taxon>
    </lineage>
</organism>
<dbReference type="GO" id="GO:0030286">
    <property type="term" value="C:dynein complex"/>
    <property type="evidence" value="ECO:0007669"/>
    <property type="project" value="InterPro"/>
</dbReference>
<dbReference type="Proteomes" id="UP000481153">
    <property type="component" value="Unassembled WGS sequence"/>
</dbReference>
<feature type="domain" description="Impact N-terminal" evidence="2">
    <location>
        <begin position="41"/>
        <end position="133"/>
    </location>
</feature>
<dbReference type="GO" id="GO:0045505">
    <property type="term" value="F:dynein intermediate chain binding"/>
    <property type="evidence" value="ECO:0007669"/>
    <property type="project" value="InterPro"/>
</dbReference>
<name>A0A6G0X0F6_9STRA</name>
<dbReference type="GO" id="GO:0007018">
    <property type="term" value="P:microtubule-based movement"/>
    <property type="evidence" value="ECO:0007669"/>
    <property type="project" value="InterPro"/>
</dbReference>
<keyword evidence="4" id="KW-1185">Reference proteome</keyword>
<dbReference type="InterPro" id="IPR026983">
    <property type="entry name" value="DHC"/>
</dbReference>
<dbReference type="GO" id="GO:0051959">
    <property type="term" value="F:dynein light intermediate chain binding"/>
    <property type="evidence" value="ECO:0007669"/>
    <property type="project" value="InterPro"/>
</dbReference>
<dbReference type="PANTHER" id="PTHR22878">
    <property type="entry name" value="DYNEIN HEAVY CHAIN 6, AXONEMAL-LIKE-RELATED"/>
    <property type="match status" value="1"/>
</dbReference>
<gene>
    <name evidence="3" type="ORF">Ae201684_009618</name>
</gene>